<dbReference type="InterPro" id="IPR041663">
    <property type="entry name" value="DisA/LigA_HHH"/>
</dbReference>
<dbReference type="PROSITE" id="PS01055">
    <property type="entry name" value="DNA_LIGASE_N1"/>
    <property type="match status" value="1"/>
</dbReference>
<keyword evidence="16" id="KW-1185">Reference proteome</keyword>
<sequence>MSHVAIDNFDDAQVRWQELAPQLLDAQETYYSTGDQVMVDATYDALMRELRALEEEFPQLWSPDSPSTKVGAKPVRGGLPSVTHISRMYSLQDVFSRDELAEWFTGVSKELPDGVSFTTEVKIDGLALNLTYRNGWLERAATRGDGVTGEDVTRNVRMIASIPDQLRGDRIPELVEIRGEVFFPVAAFTQYNASVDARNAQIDARNERISAANREIAAQNRAIRAANASLPSDQQVAEIPSKRREAHVKPFVNPRNAASGTMRQEDTGSVALRSLDFLAHGLGALDGADDVLRASLSSQEGVYSMFIEWGLPVSNVTETHSSLAEINDFLDRFQNARTSLPFEFDGVAIKIDDRATQERLGYTTRVPRWAVAYKFPPTEVQTRLLDIRVQVGRTGRVTPYAVMEPVFVDGSTVSQATLHNPTEVARKGVRIGDVVVIRKAGDIIPEVVGPIESERDGSEVEFVMPTHCPDCGAPIAAISEGDIDLRCTNQKSCPAQLTQRVVHIGSRGALDVEALGDESAVWLCNPDKNRADALTAFATGSALIVEDNAGKTHKLHLSEQARIERGIVDKHGAILDHHHIVAPELQRELGIPQPQHPILSTEAELFHLTADQARDVWIWQAEKKAGEPTGNWKYVRAAWTKPTWKGTGDAREISKETHPSKTLLKILDELEGAKHKDLWRKLVALNIRHVGPVASQALADTFGSLDAMREASLEDISAVEGVGPIIASSFLAWFGEEWHRQIVERWQDAGVTFKKEESDADVPQTLAGLTIVATGSLQHFTRDGIKETIAAHGGKATGSVSKKTNLVVVGENAGSKATKAEELGIRILNEAQFQQLLESGELA</sequence>
<dbReference type="InterPro" id="IPR036420">
    <property type="entry name" value="BRCT_dom_sf"/>
</dbReference>
<dbReference type="eggNOG" id="COG0272">
    <property type="taxonomic scope" value="Bacteria"/>
</dbReference>
<feature type="binding site" evidence="13">
    <location>
        <position position="120"/>
    </location>
    <ligand>
        <name>NAD(+)</name>
        <dbReference type="ChEBI" id="CHEBI:57540"/>
    </ligand>
</feature>
<dbReference type="Gene3D" id="1.10.150.20">
    <property type="entry name" value="5' to 3' exonuclease, C-terminal subdomain"/>
    <property type="match status" value="2"/>
</dbReference>
<dbReference type="Pfam" id="PF00533">
    <property type="entry name" value="BRCT"/>
    <property type="match status" value="1"/>
</dbReference>
<reference evidence="15 16" key="1">
    <citation type="journal article" date="2010" name="Stand. Genomic Sci.">
        <title>Complete genome sequence of Arcanobacterium haemolyticum type strain (11018).</title>
        <authorList>
            <person name="Yasawong M."/>
            <person name="Teshima H."/>
            <person name="Lapidus A."/>
            <person name="Nolan M."/>
            <person name="Lucas S."/>
            <person name="Glavina Del Rio T."/>
            <person name="Tice H."/>
            <person name="Cheng J."/>
            <person name="Bruce D."/>
            <person name="Detter C."/>
            <person name="Tapia R."/>
            <person name="Han C."/>
            <person name="Goodwin L."/>
            <person name="Pitluck S."/>
            <person name="Liolios K."/>
            <person name="Ivanova N."/>
            <person name="Mavromatis K."/>
            <person name="Mikhailova N."/>
            <person name="Pati A."/>
            <person name="Chen A."/>
            <person name="Palaniappan K."/>
            <person name="Land M."/>
            <person name="Hauser L."/>
            <person name="Chang Y."/>
            <person name="Jeffries C."/>
            <person name="Rohde M."/>
            <person name="Sikorski J."/>
            <person name="Pukall R."/>
            <person name="Goker M."/>
            <person name="Woyke T."/>
            <person name="Bristow J."/>
            <person name="Eisen J."/>
            <person name="Markowitz V."/>
            <person name="Hugenholtz P."/>
            <person name="Kyrpides N."/>
            <person name="Klenk H."/>
        </authorList>
    </citation>
    <scope>NUCLEOTIDE SEQUENCE [LARGE SCALE GENOMIC DNA]</scope>
    <source>
        <strain evidence="16">ATCC 9345 / DSM 20595 / CCUG 17215 / LMG 16163 / NBRC 15585 / NCTC 8452 / 11018</strain>
    </source>
</reference>
<dbReference type="SUPFAM" id="SSF52113">
    <property type="entry name" value="BRCT domain"/>
    <property type="match status" value="1"/>
</dbReference>
<dbReference type="InterPro" id="IPR001679">
    <property type="entry name" value="DNA_ligase"/>
</dbReference>
<feature type="binding site" evidence="13">
    <location>
        <position position="143"/>
    </location>
    <ligand>
        <name>NAD(+)</name>
        <dbReference type="ChEBI" id="CHEBI:57540"/>
    </ligand>
</feature>
<evidence type="ECO:0000256" key="2">
    <source>
        <dbReference type="ARBA" id="ARBA00013308"/>
    </source>
</evidence>
<feature type="binding site" evidence="13">
    <location>
        <begin position="40"/>
        <end position="44"/>
    </location>
    <ligand>
        <name>NAD(+)</name>
        <dbReference type="ChEBI" id="CHEBI:57540"/>
    </ligand>
</feature>
<dbReference type="InterPro" id="IPR013840">
    <property type="entry name" value="DNAligase_N"/>
</dbReference>
<evidence type="ECO:0000256" key="10">
    <source>
        <dbReference type="ARBA" id="ARBA00023204"/>
    </source>
</evidence>
<dbReference type="CDD" id="cd00114">
    <property type="entry name" value="LIGANc"/>
    <property type="match status" value="1"/>
</dbReference>
<accession>D7BMM2</accession>
<comment type="catalytic activity">
    <reaction evidence="11 13">
        <text>NAD(+) + (deoxyribonucleotide)n-3'-hydroxyl + 5'-phospho-(deoxyribonucleotide)m = (deoxyribonucleotide)n+m + AMP + beta-nicotinamide D-nucleotide.</text>
        <dbReference type="EC" id="6.5.1.2"/>
    </reaction>
</comment>
<dbReference type="Gene3D" id="1.10.287.610">
    <property type="entry name" value="Helix hairpin bin"/>
    <property type="match status" value="1"/>
</dbReference>
<dbReference type="InterPro" id="IPR010994">
    <property type="entry name" value="RuvA_2-like"/>
</dbReference>
<dbReference type="InterPro" id="IPR013839">
    <property type="entry name" value="DNAligase_adenylation"/>
</dbReference>
<evidence type="ECO:0000256" key="7">
    <source>
        <dbReference type="ARBA" id="ARBA00022833"/>
    </source>
</evidence>
<evidence type="ECO:0000256" key="9">
    <source>
        <dbReference type="ARBA" id="ARBA00023027"/>
    </source>
</evidence>
<dbReference type="Pfam" id="PF03119">
    <property type="entry name" value="DNA_ligase_ZBD"/>
    <property type="match status" value="1"/>
</dbReference>
<dbReference type="SMART" id="SM00532">
    <property type="entry name" value="LIGANc"/>
    <property type="match status" value="1"/>
</dbReference>
<feature type="binding site" evidence="13">
    <location>
        <position position="180"/>
    </location>
    <ligand>
        <name>NAD(+)</name>
        <dbReference type="ChEBI" id="CHEBI:57540"/>
    </ligand>
</feature>
<dbReference type="SUPFAM" id="SSF50249">
    <property type="entry name" value="Nucleic acid-binding proteins"/>
    <property type="match status" value="1"/>
</dbReference>
<dbReference type="Proteomes" id="UP000000376">
    <property type="component" value="Chromosome"/>
</dbReference>
<keyword evidence="8 13" id="KW-0460">Magnesium</keyword>
<dbReference type="GO" id="GO:0046872">
    <property type="term" value="F:metal ion binding"/>
    <property type="evidence" value="ECO:0007669"/>
    <property type="project" value="UniProtKB-KW"/>
</dbReference>
<protein>
    <recommendedName>
        <fullName evidence="2 13">DNA ligase</fullName>
        <ecNumber evidence="1 13">6.5.1.2</ecNumber>
    </recommendedName>
    <alternativeName>
        <fullName evidence="13">Polydeoxyribonucleotide synthase [NAD(+)]</fullName>
    </alternativeName>
</protein>
<evidence type="ECO:0000256" key="5">
    <source>
        <dbReference type="ARBA" id="ARBA00022723"/>
    </source>
</evidence>
<dbReference type="Gene3D" id="3.40.50.10190">
    <property type="entry name" value="BRCT domain"/>
    <property type="match status" value="1"/>
</dbReference>
<dbReference type="InterPro" id="IPR004149">
    <property type="entry name" value="Znf_DNAligase_C4"/>
</dbReference>
<feature type="binding site" evidence="13">
    <location>
        <position position="493"/>
    </location>
    <ligand>
        <name>Zn(2+)</name>
        <dbReference type="ChEBI" id="CHEBI:29105"/>
    </ligand>
</feature>
<keyword evidence="3 13" id="KW-0436">Ligase</keyword>
<dbReference type="Gene3D" id="6.20.10.30">
    <property type="match status" value="1"/>
</dbReference>
<evidence type="ECO:0000256" key="13">
    <source>
        <dbReference type="HAMAP-Rule" id="MF_01588"/>
    </source>
</evidence>
<evidence type="ECO:0000313" key="15">
    <source>
        <dbReference type="EMBL" id="ADH92171.1"/>
    </source>
</evidence>
<dbReference type="PROSITE" id="PS50172">
    <property type="entry name" value="BRCT"/>
    <property type="match status" value="1"/>
</dbReference>
<dbReference type="PANTHER" id="PTHR23389:SF9">
    <property type="entry name" value="DNA LIGASE"/>
    <property type="match status" value="1"/>
</dbReference>
<evidence type="ECO:0000256" key="8">
    <source>
        <dbReference type="ARBA" id="ARBA00022842"/>
    </source>
</evidence>
<dbReference type="EMBL" id="CP002045">
    <property type="protein sequence ID" value="ADH92171.1"/>
    <property type="molecule type" value="Genomic_DNA"/>
</dbReference>
<feature type="binding site" evidence="13">
    <location>
        <begin position="90"/>
        <end position="91"/>
    </location>
    <ligand>
        <name>NAD(+)</name>
        <dbReference type="ChEBI" id="CHEBI:57540"/>
    </ligand>
</feature>
<dbReference type="Pfam" id="PF01653">
    <property type="entry name" value="DNA_ligase_aden"/>
    <property type="match status" value="2"/>
</dbReference>
<dbReference type="Gene3D" id="2.40.50.140">
    <property type="entry name" value="Nucleic acid-binding proteins"/>
    <property type="match status" value="1"/>
</dbReference>
<dbReference type="InterPro" id="IPR004150">
    <property type="entry name" value="NAD_DNA_ligase_OB"/>
</dbReference>
<comment type="similarity">
    <text evidence="12 13">Belongs to the NAD-dependent DNA ligase family. LigA subfamily.</text>
</comment>
<keyword evidence="6 13" id="KW-0227">DNA damage</keyword>
<feature type="binding site" evidence="13">
    <location>
        <position position="350"/>
    </location>
    <ligand>
        <name>NAD(+)</name>
        <dbReference type="ChEBI" id="CHEBI:57540"/>
    </ligand>
</feature>
<dbReference type="KEGG" id="ahe:Arch_0417"/>
<name>D7BMM2_ARCHD</name>
<dbReference type="GO" id="GO:0006281">
    <property type="term" value="P:DNA repair"/>
    <property type="evidence" value="ECO:0007669"/>
    <property type="project" value="UniProtKB-KW"/>
</dbReference>
<dbReference type="EC" id="6.5.1.2" evidence="1 13"/>
<dbReference type="GO" id="GO:0003911">
    <property type="term" value="F:DNA ligase (NAD+) activity"/>
    <property type="evidence" value="ECO:0007669"/>
    <property type="project" value="UniProtKB-UniRule"/>
</dbReference>
<dbReference type="RefSeq" id="WP_013169669.1">
    <property type="nucleotide sequence ID" value="NC_014218.1"/>
</dbReference>
<dbReference type="HOGENOM" id="CLU_007764_2_1_11"/>
<dbReference type="SUPFAM" id="SSF47781">
    <property type="entry name" value="RuvA domain 2-like"/>
    <property type="match status" value="2"/>
</dbReference>
<dbReference type="SMART" id="SM00292">
    <property type="entry name" value="BRCT"/>
    <property type="match status" value="1"/>
</dbReference>
<keyword evidence="13" id="KW-0464">Manganese</keyword>
<dbReference type="InterPro" id="IPR001357">
    <property type="entry name" value="BRCT_dom"/>
</dbReference>
<evidence type="ECO:0000256" key="4">
    <source>
        <dbReference type="ARBA" id="ARBA00022705"/>
    </source>
</evidence>
<dbReference type="HAMAP" id="MF_01588">
    <property type="entry name" value="DNA_ligase_A"/>
    <property type="match status" value="1"/>
</dbReference>
<dbReference type="CDD" id="cd17748">
    <property type="entry name" value="BRCT_DNA_ligase_like"/>
    <property type="match status" value="1"/>
</dbReference>
<evidence type="ECO:0000256" key="11">
    <source>
        <dbReference type="ARBA" id="ARBA00034005"/>
    </source>
</evidence>
<dbReference type="GO" id="GO:0005829">
    <property type="term" value="C:cytosol"/>
    <property type="evidence" value="ECO:0007669"/>
    <property type="project" value="TreeGrafter"/>
</dbReference>
<dbReference type="AlphaFoldDB" id="D7BMM2"/>
<dbReference type="Gene3D" id="3.30.470.30">
    <property type="entry name" value="DNA ligase/mRNA capping enzyme"/>
    <property type="match status" value="1"/>
</dbReference>
<keyword evidence="5 13" id="KW-0479">Metal-binding</keyword>
<evidence type="ECO:0000256" key="6">
    <source>
        <dbReference type="ARBA" id="ARBA00022763"/>
    </source>
</evidence>
<proteinExistence type="inferred from homology"/>
<organism evidence="15 16">
    <name type="scientific">Arcanobacterium haemolyticum (strain ATCC 9345 / DSM 20595 / CCM 5947 / CCUG 17215 / LMG 16163 / NBRC 15585 / NCTC 8452 / 11018)</name>
    <dbReference type="NCBI Taxonomy" id="644284"/>
    <lineage>
        <taxon>Bacteria</taxon>
        <taxon>Bacillati</taxon>
        <taxon>Actinomycetota</taxon>
        <taxon>Actinomycetes</taxon>
        <taxon>Actinomycetales</taxon>
        <taxon>Actinomycetaceae</taxon>
        <taxon>Arcanobacterium</taxon>
    </lineage>
</organism>
<dbReference type="Pfam" id="PF12826">
    <property type="entry name" value="HHH_2"/>
    <property type="match status" value="1"/>
</dbReference>
<feature type="active site" description="N6-AMP-lysine intermediate" evidence="13">
    <location>
        <position position="122"/>
    </location>
</feature>
<dbReference type="InterPro" id="IPR018239">
    <property type="entry name" value="DNA_ligase_AS"/>
</dbReference>
<feature type="domain" description="BRCT" evidence="14">
    <location>
        <begin position="761"/>
        <end position="843"/>
    </location>
</feature>
<dbReference type="InterPro" id="IPR012340">
    <property type="entry name" value="NA-bd_OB-fold"/>
</dbReference>
<dbReference type="SUPFAM" id="SSF56091">
    <property type="entry name" value="DNA ligase/mRNA capping enzyme, catalytic domain"/>
    <property type="match status" value="2"/>
</dbReference>
<evidence type="ECO:0000256" key="3">
    <source>
        <dbReference type="ARBA" id="ARBA00022598"/>
    </source>
</evidence>
<feature type="binding site" evidence="13">
    <location>
        <position position="374"/>
    </location>
    <ligand>
        <name>NAD(+)</name>
        <dbReference type="ChEBI" id="CHEBI:57540"/>
    </ligand>
</feature>
<evidence type="ECO:0000313" key="16">
    <source>
        <dbReference type="Proteomes" id="UP000000376"/>
    </source>
</evidence>
<evidence type="ECO:0000256" key="12">
    <source>
        <dbReference type="ARBA" id="ARBA00060881"/>
    </source>
</evidence>
<dbReference type="Pfam" id="PF03120">
    <property type="entry name" value="OB_DNA_ligase"/>
    <property type="match status" value="1"/>
</dbReference>
<comment type="function">
    <text evidence="13">DNA ligase that catalyzes the formation of phosphodiester linkages between 5'-phosphoryl and 3'-hydroxyl groups in double-stranded DNA using NAD as a coenzyme and as the energy source for the reaction. It is essential for DNA replication and repair of damaged DNA.</text>
</comment>
<dbReference type="STRING" id="644284.Arch_0417"/>
<keyword evidence="9 13" id="KW-0520">NAD</keyword>
<dbReference type="FunFam" id="3.40.50.10190:FF:000054">
    <property type="entry name" value="DNA ligase"/>
    <property type="match status" value="1"/>
</dbReference>
<feature type="binding site" evidence="13">
    <location>
        <position position="468"/>
    </location>
    <ligand>
        <name>Zn(2+)</name>
        <dbReference type="ChEBI" id="CHEBI:29105"/>
    </ligand>
</feature>
<dbReference type="OrthoDB" id="9759736at2"/>
<dbReference type="FunFam" id="2.40.50.140:FF:000012">
    <property type="entry name" value="DNA ligase"/>
    <property type="match status" value="1"/>
</dbReference>
<evidence type="ECO:0000259" key="14">
    <source>
        <dbReference type="PROSITE" id="PS50172"/>
    </source>
</evidence>
<evidence type="ECO:0000256" key="1">
    <source>
        <dbReference type="ARBA" id="ARBA00012722"/>
    </source>
</evidence>
<dbReference type="InterPro" id="IPR033136">
    <property type="entry name" value="DNA_ligase_CS"/>
</dbReference>
<keyword evidence="7 13" id="KW-0862">Zinc</keyword>
<gene>
    <name evidence="13" type="primary">ligA</name>
    <name evidence="15" type="ordered locus">Arch_0417</name>
</gene>
<keyword evidence="10 13" id="KW-0234">DNA repair</keyword>
<dbReference type="PROSITE" id="PS01056">
    <property type="entry name" value="DNA_LIGASE_N2"/>
    <property type="match status" value="1"/>
</dbReference>
<dbReference type="GO" id="GO:0006260">
    <property type="term" value="P:DNA replication"/>
    <property type="evidence" value="ECO:0007669"/>
    <property type="project" value="UniProtKB-KW"/>
</dbReference>
<comment type="cofactor">
    <cofactor evidence="13">
        <name>Mg(2+)</name>
        <dbReference type="ChEBI" id="CHEBI:18420"/>
    </cofactor>
    <cofactor evidence="13">
        <name>Mn(2+)</name>
        <dbReference type="ChEBI" id="CHEBI:29035"/>
    </cofactor>
</comment>
<feature type="binding site" evidence="13">
    <location>
        <position position="487"/>
    </location>
    <ligand>
        <name>Zn(2+)</name>
        <dbReference type="ChEBI" id="CHEBI:29105"/>
    </ligand>
</feature>
<keyword evidence="4 13" id="KW-0235">DNA replication</keyword>
<feature type="binding site" evidence="13">
    <location>
        <position position="471"/>
    </location>
    <ligand>
        <name>Zn(2+)</name>
        <dbReference type="ChEBI" id="CHEBI:29105"/>
    </ligand>
</feature>
<dbReference type="PANTHER" id="PTHR23389">
    <property type="entry name" value="CHROMOSOME TRANSMISSION FIDELITY FACTOR 18"/>
    <property type="match status" value="1"/>
</dbReference>